<feature type="region of interest" description="Disordered" evidence="6">
    <location>
        <begin position="43"/>
        <end position="79"/>
    </location>
</feature>
<dbReference type="Gene3D" id="2.60.200.30">
    <property type="entry name" value="Probable inorganic polyphosphate/atp-NAD kinase, domain 2"/>
    <property type="match status" value="1"/>
</dbReference>
<dbReference type="GeneID" id="16069768"/>
<dbReference type="KEGG" id="sre:PTSG_12944"/>
<feature type="region of interest" description="Disordered" evidence="6">
    <location>
        <begin position="697"/>
        <end position="773"/>
    </location>
</feature>
<protein>
    <recommendedName>
        <fullName evidence="5">Fucosyltransferase</fullName>
        <ecNumber evidence="5">2.4.1.-</ecNumber>
    </recommendedName>
</protein>
<dbReference type="InterPro" id="IPR001503">
    <property type="entry name" value="Glyco_trans_10"/>
</dbReference>
<dbReference type="EC" id="2.4.1.-" evidence="5"/>
<feature type="compositionally biased region" description="Basic and acidic residues" evidence="6">
    <location>
        <begin position="733"/>
        <end position="744"/>
    </location>
</feature>
<feature type="compositionally biased region" description="Low complexity" evidence="6">
    <location>
        <begin position="126"/>
        <end position="136"/>
    </location>
</feature>
<keyword evidence="5" id="KW-0812">Transmembrane</keyword>
<dbReference type="PANTHER" id="PTHR11929:SF194">
    <property type="entry name" value="ALPHA-(1,3)-FUCOSYLTRANSFERASE 10"/>
    <property type="match status" value="1"/>
</dbReference>
<dbReference type="InterPro" id="IPR038577">
    <property type="entry name" value="GT10-like_C_sf"/>
</dbReference>
<evidence type="ECO:0000256" key="3">
    <source>
        <dbReference type="ARBA" id="ARBA00022676"/>
    </source>
</evidence>
<dbReference type="eggNOG" id="KOG2619">
    <property type="taxonomic scope" value="Eukaryota"/>
</dbReference>
<keyword evidence="4 5" id="KW-0808">Transferase</keyword>
<gene>
    <name evidence="8" type="ORF">PTSG_12944</name>
</gene>
<dbReference type="NCBIfam" id="NF003406">
    <property type="entry name" value="PRK04761.1"/>
    <property type="match status" value="1"/>
</dbReference>
<dbReference type="GO" id="GO:0003951">
    <property type="term" value="F:NAD+ kinase activity"/>
    <property type="evidence" value="ECO:0007669"/>
    <property type="project" value="InterPro"/>
</dbReference>
<evidence type="ECO:0000256" key="2">
    <source>
        <dbReference type="ARBA" id="ARBA00008919"/>
    </source>
</evidence>
<keyword evidence="8" id="KW-0418">Kinase</keyword>
<comment type="similarity">
    <text evidence="2 5">Belongs to the glycosyltransferase 10 family.</text>
</comment>
<dbReference type="Gene3D" id="3.40.50.10330">
    <property type="entry name" value="Probable inorganic polyphosphate/atp-NAD kinase, domain 1"/>
    <property type="match status" value="1"/>
</dbReference>
<evidence type="ECO:0000256" key="1">
    <source>
        <dbReference type="ARBA" id="ARBA00004922"/>
    </source>
</evidence>
<keyword evidence="5" id="KW-0472">Membrane</keyword>
<dbReference type="EMBL" id="GL832984">
    <property type="protein sequence ID" value="EGD79139.1"/>
    <property type="molecule type" value="Genomic_DNA"/>
</dbReference>
<dbReference type="InterPro" id="IPR017437">
    <property type="entry name" value="ATP-NAD_kinase_PpnK-typ_C"/>
</dbReference>
<comment type="pathway">
    <text evidence="1">Protein modification; protein glycosylation.</text>
</comment>
<dbReference type="InterPro" id="IPR016064">
    <property type="entry name" value="NAD/diacylglycerol_kinase_sf"/>
</dbReference>
<feature type="domain" description="Fucosyltransferase C-terminal" evidence="7">
    <location>
        <begin position="483"/>
        <end position="671"/>
    </location>
</feature>
<dbReference type="InterPro" id="IPR055270">
    <property type="entry name" value="Glyco_tran_10_C"/>
</dbReference>
<keyword evidence="9" id="KW-1185">Reference proteome</keyword>
<evidence type="ECO:0000256" key="5">
    <source>
        <dbReference type="RuleBase" id="RU003832"/>
    </source>
</evidence>
<dbReference type="Pfam" id="PF00852">
    <property type="entry name" value="Glyco_transf_10"/>
    <property type="match status" value="1"/>
</dbReference>
<accession>F2UND4</accession>
<sequence>MQQGRAVAGLRWWRARTNAPPTIIRNTHRRQFVSLAQRSKHRHWWRRRMSTGSEGKRDSATAPTSAATQPGNKPPRLFRPHFVASNAPAAQEALMALKLRYKQHALPIRKQPETTGSRIPVVGAKNNGNSNSNGNGRDTGAALPIGAAATSDDATAGEGTADVVVALGGDGFLLSQLHGHAMSGLPVFGMNRGTIGFLMNEYLEEMLMERLHAAVCRTIHPLRLRTVDVHGQVTHSLAFNEVSVFRQTRQAAHVCVSIDGTVRINPLISDGILVATPAGSTAYNASAGGIMLPLDSGLLTLTPICAFRPRRLRGGVLHRHARVAIENLSPAKRPISATADFHEVRDVVHVEVEEARDISLHLLYDPALDIDEKVWHEQAGSQYLIKGPSWEKACPDIAPQCKMVESAKREGLKPDAVIGYNPDASITIFATREALRKTPPSDKFTSVASYHPDADIDISWGRTLKTPTAWSVMSILAKYPYEKRTCDGIWVVSNMAISKRNHLAKVLSNHLKCVRVFSNGCSKLSHDIDCRPGLQRDPDVEFNEMAKYKFYFAFENARSDYYITEKVWRSLAIGNIPIVFGAPQRMLRQKLPPNSFISTDQFDSEEQLAAHVAKVASNKTLFESYHAWRKHYAVQYFRFDIPPALNAEGQYPKFGPPHLGCRLCRYVVDNHDKHLPKLSGSEIAAKVGDVLIDYFNNQQGHTPHRPGSVVHEPHISTSPAPSATGQAGGGGLDGEHEDNGRSQGHDSTAATATDGDNDEDGGRDGPGSCSGGACGALREEMEAELSRMRDLVSLHALKINQLELQIMQLKQHKQQQEDGKAGV</sequence>
<keyword evidence="3 5" id="KW-0328">Glycosyltransferase</keyword>
<organism evidence="9">
    <name type="scientific">Salpingoeca rosetta (strain ATCC 50818 / BSB-021)</name>
    <dbReference type="NCBI Taxonomy" id="946362"/>
    <lineage>
        <taxon>Eukaryota</taxon>
        <taxon>Choanoflagellata</taxon>
        <taxon>Craspedida</taxon>
        <taxon>Salpingoecidae</taxon>
        <taxon>Salpingoeca</taxon>
    </lineage>
</organism>
<evidence type="ECO:0000313" key="8">
    <source>
        <dbReference type="EMBL" id="EGD79139.1"/>
    </source>
</evidence>
<dbReference type="AlphaFoldDB" id="F2UND4"/>
<dbReference type="InParanoid" id="F2UND4"/>
<feature type="compositionally biased region" description="Gly residues" evidence="6">
    <location>
        <begin position="764"/>
        <end position="773"/>
    </location>
</feature>
<dbReference type="RefSeq" id="XP_004989224.1">
    <property type="nucleotide sequence ID" value="XM_004989167.1"/>
</dbReference>
<name>F2UND4_SALR5</name>
<dbReference type="OrthoDB" id="10267793at2759"/>
<evidence type="ECO:0000256" key="4">
    <source>
        <dbReference type="ARBA" id="ARBA00022679"/>
    </source>
</evidence>
<proteinExistence type="inferred from homology"/>
<dbReference type="SUPFAM" id="SSF111331">
    <property type="entry name" value="NAD kinase/diacylglycerol kinase-like"/>
    <property type="match status" value="1"/>
</dbReference>
<keyword evidence="5" id="KW-0333">Golgi apparatus</keyword>
<feature type="compositionally biased region" description="Polar residues" evidence="6">
    <location>
        <begin position="715"/>
        <end position="724"/>
    </location>
</feature>
<dbReference type="eggNOG" id="KOG2178">
    <property type="taxonomic scope" value="Eukaryota"/>
</dbReference>
<evidence type="ECO:0000259" key="7">
    <source>
        <dbReference type="Pfam" id="PF00852"/>
    </source>
</evidence>
<dbReference type="InterPro" id="IPR017438">
    <property type="entry name" value="ATP-NAD_kinase_N"/>
</dbReference>
<reference evidence="8" key="1">
    <citation type="submission" date="2009-08" db="EMBL/GenBank/DDBJ databases">
        <title>Annotation of Salpingoeca rosetta.</title>
        <authorList>
            <consortium name="The Broad Institute Genome Sequencing Platform"/>
            <person name="Russ C."/>
            <person name="Cuomo C."/>
            <person name="Burger G."/>
            <person name="Gray M.W."/>
            <person name="Holland P.W.H."/>
            <person name="King N."/>
            <person name="Lang F.B.F."/>
            <person name="Roger A.J."/>
            <person name="Ruiz-Trillo I."/>
            <person name="Young S.K."/>
            <person name="Zeng Q."/>
            <person name="Gargeya S."/>
            <person name="Alvarado L."/>
            <person name="Berlin A."/>
            <person name="Chapman S.B."/>
            <person name="Chen Z."/>
            <person name="Freedman E."/>
            <person name="Gellesch M."/>
            <person name="Goldberg J."/>
            <person name="Griggs A."/>
            <person name="Gujja S."/>
            <person name="Heilman E."/>
            <person name="Heiman D."/>
            <person name="Howarth C."/>
            <person name="Mehta T."/>
            <person name="Neiman D."/>
            <person name="Pearson M."/>
            <person name="Roberts A."/>
            <person name="Saif S."/>
            <person name="Shea T."/>
            <person name="Shenoy N."/>
            <person name="Sisk P."/>
            <person name="Stolte C."/>
            <person name="Sykes S."/>
            <person name="White J."/>
            <person name="Yandava C."/>
            <person name="Haas B."/>
            <person name="Nusbaum C."/>
            <person name="Birren B."/>
        </authorList>
    </citation>
    <scope>NUCLEOTIDE SEQUENCE [LARGE SCALE GENOMIC DNA]</scope>
    <source>
        <strain evidence="8">ATCC 50818</strain>
    </source>
</reference>
<dbReference type="Gene3D" id="3.40.50.11660">
    <property type="entry name" value="Glycosyl transferase family 10, C-terminal domain"/>
    <property type="match status" value="1"/>
</dbReference>
<dbReference type="GO" id="GO:0046920">
    <property type="term" value="F:alpha-(1-&gt;3)-fucosyltransferase activity"/>
    <property type="evidence" value="ECO:0007669"/>
    <property type="project" value="TreeGrafter"/>
</dbReference>
<feature type="region of interest" description="Disordered" evidence="6">
    <location>
        <begin position="113"/>
        <end position="139"/>
    </location>
</feature>
<dbReference type="Proteomes" id="UP000007799">
    <property type="component" value="Unassembled WGS sequence"/>
</dbReference>
<dbReference type="PANTHER" id="PTHR11929">
    <property type="entry name" value="ALPHA- 1,3 -FUCOSYLTRANSFERASE"/>
    <property type="match status" value="1"/>
</dbReference>
<dbReference type="SUPFAM" id="SSF53756">
    <property type="entry name" value="UDP-Glycosyltransferase/glycogen phosphorylase"/>
    <property type="match status" value="1"/>
</dbReference>
<evidence type="ECO:0000313" key="9">
    <source>
        <dbReference type="Proteomes" id="UP000007799"/>
    </source>
</evidence>
<dbReference type="GO" id="GO:0032580">
    <property type="term" value="C:Golgi cisterna membrane"/>
    <property type="evidence" value="ECO:0007669"/>
    <property type="project" value="UniProtKB-SubCell"/>
</dbReference>
<dbReference type="UniPathway" id="UPA00378"/>
<dbReference type="Pfam" id="PF20143">
    <property type="entry name" value="NAD_kinase_C"/>
    <property type="match status" value="1"/>
</dbReference>
<comment type="subcellular location">
    <subcellularLocation>
        <location evidence="5">Golgi apparatus</location>
        <location evidence="5">Golgi stack membrane</location>
        <topology evidence="5">Single-pass type II membrane protein</topology>
    </subcellularLocation>
</comment>
<evidence type="ECO:0000256" key="6">
    <source>
        <dbReference type="SAM" id="MobiDB-lite"/>
    </source>
</evidence>
<dbReference type="GO" id="GO:0019674">
    <property type="term" value="P:NAD+ metabolic process"/>
    <property type="evidence" value="ECO:0007669"/>
    <property type="project" value="InterPro"/>
</dbReference>